<comment type="similarity">
    <text evidence="2">Belongs to the bacterial solute-binding protein 2 family.</text>
</comment>
<dbReference type="InterPro" id="IPR025997">
    <property type="entry name" value="SBP_2_dom"/>
</dbReference>
<dbReference type="CDD" id="cd06313">
    <property type="entry name" value="PBP1_ABC_ThpA_XypA"/>
    <property type="match status" value="1"/>
</dbReference>
<dbReference type="AlphaFoldDB" id="A0A4R3KF37"/>
<feature type="signal peptide" evidence="5">
    <location>
        <begin position="1"/>
        <end position="28"/>
    </location>
</feature>
<evidence type="ECO:0000256" key="5">
    <source>
        <dbReference type="SAM" id="SignalP"/>
    </source>
</evidence>
<dbReference type="PANTHER" id="PTHR46847">
    <property type="entry name" value="D-ALLOSE-BINDING PERIPLASMIC PROTEIN-RELATED"/>
    <property type="match status" value="1"/>
</dbReference>
<reference evidence="7 8" key="1">
    <citation type="submission" date="2019-03" db="EMBL/GenBank/DDBJ databases">
        <title>Genomic Encyclopedia of Type Strains, Phase IV (KMG-IV): sequencing the most valuable type-strain genomes for metagenomic binning, comparative biology and taxonomic classification.</title>
        <authorList>
            <person name="Goeker M."/>
        </authorList>
    </citation>
    <scope>NUCLEOTIDE SEQUENCE [LARGE SCALE GENOMIC DNA]</scope>
    <source>
        <strain evidence="7 8">DSM 29489</strain>
    </source>
</reference>
<keyword evidence="8" id="KW-1185">Reference proteome</keyword>
<protein>
    <submittedName>
        <fullName evidence="7">Monosaccharide ABC transporter substrate-binding protein (CUT2 family)</fullName>
    </submittedName>
</protein>
<dbReference type="SUPFAM" id="SSF53822">
    <property type="entry name" value="Periplasmic binding protein-like I"/>
    <property type="match status" value="1"/>
</dbReference>
<dbReference type="Proteomes" id="UP000295726">
    <property type="component" value="Unassembled WGS sequence"/>
</dbReference>
<organism evidence="7 8">
    <name type="scientific">Muricomes intestini</name>
    <dbReference type="NCBI Taxonomy" id="1796634"/>
    <lineage>
        <taxon>Bacteria</taxon>
        <taxon>Bacillati</taxon>
        <taxon>Bacillota</taxon>
        <taxon>Clostridia</taxon>
        <taxon>Lachnospirales</taxon>
        <taxon>Lachnospiraceae</taxon>
        <taxon>Muricomes</taxon>
    </lineage>
</organism>
<feature type="compositionally biased region" description="Basic and acidic residues" evidence="4">
    <location>
        <begin position="27"/>
        <end position="46"/>
    </location>
</feature>
<comment type="caution">
    <text evidence="7">The sequence shown here is derived from an EMBL/GenBank/DDBJ whole genome shotgun (WGS) entry which is preliminary data.</text>
</comment>
<evidence type="ECO:0000256" key="3">
    <source>
        <dbReference type="ARBA" id="ARBA00022729"/>
    </source>
</evidence>
<dbReference type="RefSeq" id="WP_132378905.1">
    <property type="nucleotide sequence ID" value="NZ_DAIQXH010000012.1"/>
</dbReference>
<keyword evidence="3 5" id="KW-0732">Signal</keyword>
<name>A0A4R3KF37_9FIRM</name>
<dbReference type="EMBL" id="SLZZ01000003">
    <property type="protein sequence ID" value="TCS81643.1"/>
    <property type="molecule type" value="Genomic_DNA"/>
</dbReference>
<evidence type="ECO:0000256" key="4">
    <source>
        <dbReference type="SAM" id="MobiDB-lite"/>
    </source>
</evidence>
<comment type="subcellular location">
    <subcellularLocation>
        <location evidence="1">Cell envelope</location>
    </subcellularLocation>
</comment>
<evidence type="ECO:0000256" key="1">
    <source>
        <dbReference type="ARBA" id="ARBA00004196"/>
    </source>
</evidence>
<dbReference type="GO" id="GO:0030313">
    <property type="term" value="C:cell envelope"/>
    <property type="evidence" value="ECO:0007669"/>
    <property type="project" value="UniProtKB-SubCell"/>
</dbReference>
<dbReference type="InterPro" id="IPR028082">
    <property type="entry name" value="Peripla_BP_I"/>
</dbReference>
<dbReference type="Gene3D" id="3.40.50.2300">
    <property type="match status" value="2"/>
</dbReference>
<feature type="chain" id="PRO_5039378091" evidence="5">
    <location>
        <begin position="29"/>
        <end position="323"/>
    </location>
</feature>
<evidence type="ECO:0000256" key="2">
    <source>
        <dbReference type="ARBA" id="ARBA00007639"/>
    </source>
</evidence>
<evidence type="ECO:0000313" key="7">
    <source>
        <dbReference type="EMBL" id="TCS81643.1"/>
    </source>
</evidence>
<evidence type="ECO:0000259" key="6">
    <source>
        <dbReference type="Pfam" id="PF13407"/>
    </source>
</evidence>
<dbReference type="OrthoDB" id="9814427at2"/>
<proteinExistence type="inferred from homology"/>
<feature type="region of interest" description="Disordered" evidence="4">
    <location>
        <begin position="24"/>
        <end position="46"/>
    </location>
</feature>
<sequence length="323" mass="34280">MKKRMVGTIFAVLLAAAMTVGCSGGADGKDSKTEKKSDSGSGKDKITVGVTMKDNSDEFVKRIANAIEAEGKKEDVKILMNDAQGDVNKQVSDVENMIAQGVDVIILNAQDMEGSSPCVTQAKEAGIPLIVCNTDVSNTDYTGFVGCTDQESGEMLAKWFMDNLPKGSNVCIIEGPMGQAGQVGRMEGFKSAGMLDYFNVLATQTANWKRDEAMTLAEDWVTTYGDKLNAIICENDDMAMGALSACKAAGRDDIVIGGVDGIDDALEAVKNGETGVSIVQDAEGQGTTAVEMAVKAAKGEEIPYDTRIPFKECTSDNVDEFLK</sequence>
<dbReference type="GO" id="GO:0030246">
    <property type="term" value="F:carbohydrate binding"/>
    <property type="evidence" value="ECO:0007669"/>
    <property type="project" value="UniProtKB-ARBA"/>
</dbReference>
<dbReference type="PROSITE" id="PS51257">
    <property type="entry name" value="PROKAR_LIPOPROTEIN"/>
    <property type="match status" value="1"/>
</dbReference>
<dbReference type="Pfam" id="PF13407">
    <property type="entry name" value="Peripla_BP_4"/>
    <property type="match status" value="1"/>
</dbReference>
<evidence type="ECO:0000313" key="8">
    <source>
        <dbReference type="Proteomes" id="UP000295726"/>
    </source>
</evidence>
<dbReference type="PANTHER" id="PTHR46847:SF1">
    <property type="entry name" value="D-ALLOSE-BINDING PERIPLASMIC PROTEIN-RELATED"/>
    <property type="match status" value="1"/>
</dbReference>
<accession>A0A4R3KF37</accession>
<gene>
    <name evidence="7" type="ORF">EDD59_10359</name>
</gene>
<feature type="domain" description="Periplasmic binding protein" evidence="6">
    <location>
        <begin position="48"/>
        <end position="301"/>
    </location>
</feature>